<sequence length="377" mass="40151">MGYDNIVIVGASAAGAYVARSLEKSLPTSHRIILIERLDYMYHPISALRGSVVAGKEHLSFADLDRFFGQDSRHVVLQATSVTALSPSSVTISSIFEGSDTIPFERAVLALGSSYPVPGRPSSTNKAEAIEGQRRIQRDVAAASSVLIVGGGPVGVEFAGELRSVDRQKKVQLVTSGQTLLQGPFKPSLQKSLLEGLARIDVPVRFNAKVDLPSDVKTLELLPQQRSFSLSDGTEVEADLVMIATGARPNTSLLIESGFSRALDDEKRIKVDAKTLRVLDEGLQNYYSLGDCANAPGTKTHVAAKFQAPVVASQLLSDLGGARAKVYSAPPSIMVVPLGTSAGASQLFGLVLGAWITSFMKGKSLFVDDFKKLYASA</sequence>
<evidence type="ECO:0000256" key="1">
    <source>
        <dbReference type="ARBA" id="ARBA00006442"/>
    </source>
</evidence>
<dbReference type="InterPro" id="IPR023753">
    <property type="entry name" value="FAD/NAD-binding_dom"/>
</dbReference>
<accession>A0A316YMJ1</accession>
<dbReference type="SUPFAM" id="SSF51905">
    <property type="entry name" value="FAD/NAD(P)-binding domain"/>
    <property type="match status" value="1"/>
</dbReference>
<dbReference type="STRING" id="215250.A0A316YMJ1"/>
<dbReference type="PANTHER" id="PTHR43735:SF3">
    <property type="entry name" value="FERROPTOSIS SUPPRESSOR PROTEIN 1"/>
    <property type="match status" value="1"/>
</dbReference>
<dbReference type="GeneID" id="37046043"/>
<evidence type="ECO:0000313" key="6">
    <source>
        <dbReference type="EMBL" id="PWN89283.1"/>
    </source>
</evidence>
<evidence type="ECO:0000313" key="7">
    <source>
        <dbReference type="Proteomes" id="UP000245768"/>
    </source>
</evidence>
<dbReference type="AlphaFoldDB" id="A0A316YMJ1"/>
<dbReference type="InParanoid" id="A0A316YMJ1"/>
<evidence type="ECO:0000256" key="3">
    <source>
        <dbReference type="ARBA" id="ARBA00022827"/>
    </source>
</evidence>
<dbReference type="EMBL" id="KZ819637">
    <property type="protein sequence ID" value="PWN89283.1"/>
    <property type="molecule type" value="Genomic_DNA"/>
</dbReference>
<dbReference type="PANTHER" id="PTHR43735">
    <property type="entry name" value="APOPTOSIS-INDUCING FACTOR 1"/>
    <property type="match status" value="1"/>
</dbReference>
<keyword evidence="3" id="KW-0274">FAD</keyword>
<dbReference type="OrthoDB" id="202203at2759"/>
<evidence type="ECO:0000256" key="4">
    <source>
        <dbReference type="ARBA" id="ARBA00023002"/>
    </source>
</evidence>
<keyword evidence="4" id="KW-0560">Oxidoreductase</keyword>
<gene>
    <name evidence="6" type="ORF">FA10DRAFT_287166</name>
</gene>
<dbReference type="InterPro" id="IPR036188">
    <property type="entry name" value="FAD/NAD-bd_sf"/>
</dbReference>
<comment type="similarity">
    <text evidence="1">Belongs to the FAD-dependent oxidoreductase family.</text>
</comment>
<dbReference type="Proteomes" id="UP000245768">
    <property type="component" value="Unassembled WGS sequence"/>
</dbReference>
<dbReference type="PRINTS" id="PR00368">
    <property type="entry name" value="FADPNR"/>
</dbReference>
<protein>
    <submittedName>
        <fullName evidence="6">FAD/NAD(P)-binding domain-containing protein</fullName>
    </submittedName>
</protein>
<dbReference type="PRINTS" id="PR00411">
    <property type="entry name" value="PNDRDTASEI"/>
</dbReference>
<dbReference type="Gene3D" id="3.50.50.100">
    <property type="match status" value="1"/>
</dbReference>
<evidence type="ECO:0000259" key="5">
    <source>
        <dbReference type="Pfam" id="PF07992"/>
    </source>
</evidence>
<evidence type="ECO:0000256" key="2">
    <source>
        <dbReference type="ARBA" id="ARBA00022630"/>
    </source>
</evidence>
<organism evidence="6 7">
    <name type="scientific">Acaromyces ingoldii</name>
    <dbReference type="NCBI Taxonomy" id="215250"/>
    <lineage>
        <taxon>Eukaryota</taxon>
        <taxon>Fungi</taxon>
        <taxon>Dikarya</taxon>
        <taxon>Basidiomycota</taxon>
        <taxon>Ustilaginomycotina</taxon>
        <taxon>Exobasidiomycetes</taxon>
        <taxon>Exobasidiales</taxon>
        <taxon>Cryptobasidiaceae</taxon>
        <taxon>Acaromyces</taxon>
    </lineage>
</organism>
<feature type="domain" description="FAD/NAD(P)-binding" evidence="5">
    <location>
        <begin position="5"/>
        <end position="303"/>
    </location>
</feature>
<reference evidence="6 7" key="1">
    <citation type="journal article" date="2018" name="Mol. Biol. Evol.">
        <title>Broad Genomic Sampling Reveals a Smut Pathogenic Ancestry of the Fungal Clade Ustilaginomycotina.</title>
        <authorList>
            <person name="Kijpornyongpan T."/>
            <person name="Mondo S.J."/>
            <person name="Barry K."/>
            <person name="Sandor L."/>
            <person name="Lee J."/>
            <person name="Lipzen A."/>
            <person name="Pangilinan J."/>
            <person name="LaButti K."/>
            <person name="Hainaut M."/>
            <person name="Henrissat B."/>
            <person name="Grigoriev I.V."/>
            <person name="Spatafora J.W."/>
            <person name="Aime M.C."/>
        </authorList>
    </citation>
    <scope>NUCLEOTIDE SEQUENCE [LARGE SCALE GENOMIC DNA]</scope>
    <source>
        <strain evidence="6 7">MCA 4198</strain>
    </source>
</reference>
<dbReference type="GO" id="GO:0050660">
    <property type="term" value="F:flavin adenine dinucleotide binding"/>
    <property type="evidence" value="ECO:0007669"/>
    <property type="project" value="TreeGrafter"/>
</dbReference>
<keyword evidence="2" id="KW-0285">Flavoprotein</keyword>
<dbReference type="GO" id="GO:0005737">
    <property type="term" value="C:cytoplasm"/>
    <property type="evidence" value="ECO:0007669"/>
    <property type="project" value="TreeGrafter"/>
</dbReference>
<dbReference type="Pfam" id="PF07992">
    <property type="entry name" value="Pyr_redox_2"/>
    <property type="match status" value="1"/>
</dbReference>
<dbReference type="RefSeq" id="XP_025376481.1">
    <property type="nucleotide sequence ID" value="XM_025524127.1"/>
</dbReference>
<proteinExistence type="inferred from homology"/>
<dbReference type="GO" id="GO:0004174">
    <property type="term" value="F:electron-transferring-flavoprotein dehydrogenase activity"/>
    <property type="evidence" value="ECO:0007669"/>
    <property type="project" value="TreeGrafter"/>
</dbReference>
<name>A0A316YMJ1_9BASI</name>
<keyword evidence="7" id="KW-1185">Reference proteome</keyword>